<dbReference type="Proteomes" id="UP001286456">
    <property type="component" value="Unassembled WGS sequence"/>
</dbReference>
<reference evidence="1" key="1">
    <citation type="journal article" date="2023" name="Mol. Phylogenet. Evol.">
        <title>Genome-scale phylogeny and comparative genomics of the fungal order Sordariales.</title>
        <authorList>
            <person name="Hensen N."/>
            <person name="Bonometti L."/>
            <person name="Westerberg I."/>
            <person name="Brannstrom I.O."/>
            <person name="Guillou S."/>
            <person name="Cros-Aarteil S."/>
            <person name="Calhoun S."/>
            <person name="Haridas S."/>
            <person name="Kuo A."/>
            <person name="Mondo S."/>
            <person name="Pangilinan J."/>
            <person name="Riley R."/>
            <person name="LaButti K."/>
            <person name="Andreopoulos B."/>
            <person name="Lipzen A."/>
            <person name="Chen C."/>
            <person name="Yan M."/>
            <person name="Daum C."/>
            <person name="Ng V."/>
            <person name="Clum A."/>
            <person name="Steindorff A."/>
            <person name="Ohm R.A."/>
            <person name="Martin F."/>
            <person name="Silar P."/>
            <person name="Natvig D.O."/>
            <person name="Lalanne C."/>
            <person name="Gautier V."/>
            <person name="Ament-Velasquez S.L."/>
            <person name="Kruys A."/>
            <person name="Hutchinson M.I."/>
            <person name="Powell A.J."/>
            <person name="Barry K."/>
            <person name="Miller A.N."/>
            <person name="Grigoriev I.V."/>
            <person name="Debuchy R."/>
            <person name="Gladieux P."/>
            <person name="Hiltunen Thoren M."/>
            <person name="Johannesson H."/>
        </authorList>
    </citation>
    <scope>NUCLEOTIDE SEQUENCE</scope>
    <source>
        <strain evidence="1">SMH4131-1</strain>
    </source>
</reference>
<evidence type="ECO:0000313" key="2">
    <source>
        <dbReference type="Proteomes" id="UP001286456"/>
    </source>
</evidence>
<evidence type="ECO:0008006" key="3">
    <source>
        <dbReference type="Google" id="ProtNLM"/>
    </source>
</evidence>
<dbReference type="AlphaFoldDB" id="A0AAE0IY40"/>
<gene>
    <name evidence="1" type="ORF">B0T19DRAFT_115559</name>
</gene>
<evidence type="ECO:0000313" key="1">
    <source>
        <dbReference type="EMBL" id="KAK3333055.1"/>
    </source>
</evidence>
<sequence>MATPAVRYSQGQKDIGEARNFPWEHAVPDTRFWRDIPFTAARNFLQNFSLDEENHLSINPDTDLSHQAKLELLERLLRERLATKEADVAPQTLHETDYPAWERLYLAIVTMQKELGRAAEAEQTLRMMIENRRDKTNLSFLHSLASMLLARGEYAEAERMEREVVGWLDGRLGRGSPQALNARRIVAEAVWKQGRRGEAEVVLKEVEGILGEDGEMGMGGYAVYREGEVEATEKLRRELVGVGEGEDDVGQAEV</sequence>
<dbReference type="InterPro" id="IPR011990">
    <property type="entry name" value="TPR-like_helical_dom_sf"/>
</dbReference>
<dbReference type="Pfam" id="PF13374">
    <property type="entry name" value="TPR_10"/>
    <property type="match status" value="1"/>
</dbReference>
<comment type="caution">
    <text evidence="1">The sequence shown here is derived from an EMBL/GenBank/DDBJ whole genome shotgun (WGS) entry which is preliminary data.</text>
</comment>
<dbReference type="SUPFAM" id="SSF48452">
    <property type="entry name" value="TPR-like"/>
    <property type="match status" value="1"/>
</dbReference>
<proteinExistence type="predicted"/>
<organism evidence="1 2">
    <name type="scientific">Cercophora scortea</name>
    <dbReference type="NCBI Taxonomy" id="314031"/>
    <lineage>
        <taxon>Eukaryota</taxon>
        <taxon>Fungi</taxon>
        <taxon>Dikarya</taxon>
        <taxon>Ascomycota</taxon>
        <taxon>Pezizomycotina</taxon>
        <taxon>Sordariomycetes</taxon>
        <taxon>Sordariomycetidae</taxon>
        <taxon>Sordariales</taxon>
        <taxon>Lasiosphaeriaceae</taxon>
        <taxon>Cercophora</taxon>
    </lineage>
</organism>
<dbReference type="EMBL" id="JAUEPO010000002">
    <property type="protein sequence ID" value="KAK3333055.1"/>
    <property type="molecule type" value="Genomic_DNA"/>
</dbReference>
<keyword evidence="2" id="KW-1185">Reference proteome</keyword>
<accession>A0AAE0IY40</accession>
<protein>
    <recommendedName>
        <fullName evidence="3">TPR-like protein</fullName>
    </recommendedName>
</protein>
<dbReference type="Gene3D" id="1.25.40.10">
    <property type="entry name" value="Tetratricopeptide repeat domain"/>
    <property type="match status" value="1"/>
</dbReference>
<reference evidence="1" key="2">
    <citation type="submission" date="2023-06" db="EMBL/GenBank/DDBJ databases">
        <authorList>
            <consortium name="Lawrence Berkeley National Laboratory"/>
            <person name="Haridas S."/>
            <person name="Hensen N."/>
            <person name="Bonometti L."/>
            <person name="Westerberg I."/>
            <person name="Brannstrom I.O."/>
            <person name="Guillou S."/>
            <person name="Cros-Aarteil S."/>
            <person name="Calhoun S."/>
            <person name="Kuo A."/>
            <person name="Mondo S."/>
            <person name="Pangilinan J."/>
            <person name="Riley R."/>
            <person name="Labutti K."/>
            <person name="Andreopoulos B."/>
            <person name="Lipzen A."/>
            <person name="Chen C."/>
            <person name="Yanf M."/>
            <person name="Daum C."/>
            <person name="Ng V."/>
            <person name="Clum A."/>
            <person name="Steindorff A."/>
            <person name="Ohm R."/>
            <person name="Martin F."/>
            <person name="Silar P."/>
            <person name="Natvig D."/>
            <person name="Lalanne C."/>
            <person name="Gautier V."/>
            <person name="Ament-Velasquez S.L."/>
            <person name="Kruys A."/>
            <person name="Hutchinson M.I."/>
            <person name="Powell A.J."/>
            <person name="Barry K."/>
            <person name="Miller A.N."/>
            <person name="Grigoriev I.V."/>
            <person name="Debuchy R."/>
            <person name="Gladieux P."/>
            <person name="Thoren M.H."/>
            <person name="Johannesson H."/>
        </authorList>
    </citation>
    <scope>NUCLEOTIDE SEQUENCE</scope>
    <source>
        <strain evidence="1">SMH4131-1</strain>
    </source>
</reference>
<name>A0AAE0IY40_9PEZI</name>